<feature type="compositionally biased region" description="Basic residues" evidence="1">
    <location>
        <begin position="84"/>
        <end position="96"/>
    </location>
</feature>
<accession>A0A1Y1IV38</accession>
<dbReference type="AlphaFoldDB" id="A0A1Y1IV38"/>
<dbReference type="EMBL" id="DF237874">
    <property type="protein sequence ID" value="GAQ92118.1"/>
    <property type="molecule type" value="Genomic_DNA"/>
</dbReference>
<name>A0A1Y1IV38_KLENI</name>
<gene>
    <name evidence="2" type="ORF">KFL_009250010</name>
</gene>
<keyword evidence="3" id="KW-1185">Reference proteome</keyword>
<evidence type="ECO:0000313" key="2">
    <source>
        <dbReference type="EMBL" id="GAQ92118.1"/>
    </source>
</evidence>
<keyword evidence="2" id="KW-0346">Stress response</keyword>
<dbReference type="Proteomes" id="UP000054558">
    <property type="component" value="Unassembled WGS sequence"/>
</dbReference>
<proteinExistence type="predicted"/>
<feature type="region of interest" description="Disordered" evidence="1">
    <location>
        <begin position="57"/>
        <end position="99"/>
    </location>
</feature>
<organism evidence="2 3">
    <name type="scientific">Klebsormidium nitens</name>
    <name type="common">Green alga</name>
    <name type="synonym">Ulothrix nitens</name>
    <dbReference type="NCBI Taxonomy" id="105231"/>
    <lineage>
        <taxon>Eukaryota</taxon>
        <taxon>Viridiplantae</taxon>
        <taxon>Streptophyta</taxon>
        <taxon>Klebsormidiophyceae</taxon>
        <taxon>Klebsormidiales</taxon>
        <taxon>Klebsormidiaceae</taxon>
        <taxon>Klebsormidium</taxon>
    </lineage>
</organism>
<sequence length="251" mass="28381">MDNGRRCRRPAAGRGALLFSTASGEDMQASQLWLRRASSCMFSYAPVCEASAGVRKQGFHSTPPVAAKPKKANTGSGQTEDKKKKVNNKGSHKKQKRMEAKAKLNEWRDWCNGQTSTDQGFTYIFSGGQAFFTSEVFNASQRRRARQSRRDRDAQWSAAWEQWEPGSSRTYAKTWVDMDLDDFWEKVFGGQHFGEEEEEDIGREQRSRKARSRSRGGCNGLRCLENGGIQLVSCMHLDEIACSCVHIDEVY</sequence>
<evidence type="ECO:0000313" key="3">
    <source>
        <dbReference type="Proteomes" id="UP000054558"/>
    </source>
</evidence>
<evidence type="ECO:0000256" key="1">
    <source>
        <dbReference type="SAM" id="MobiDB-lite"/>
    </source>
</evidence>
<protein>
    <submittedName>
        <fullName evidence="2">DnaJ heat shock family protein</fullName>
    </submittedName>
</protein>
<feature type="region of interest" description="Disordered" evidence="1">
    <location>
        <begin position="195"/>
        <end position="216"/>
    </location>
</feature>
<reference evidence="2 3" key="1">
    <citation type="journal article" date="2014" name="Nat. Commun.">
        <title>Klebsormidium flaccidum genome reveals primary factors for plant terrestrial adaptation.</title>
        <authorList>
            <person name="Hori K."/>
            <person name="Maruyama F."/>
            <person name="Fujisawa T."/>
            <person name="Togashi T."/>
            <person name="Yamamoto N."/>
            <person name="Seo M."/>
            <person name="Sato S."/>
            <person name="Yamada T."/>
            <person name="Mori H."/>
            <person name="Tajima N."/>
            <person name="Moriyama T."/>
            <person name="Ikeuchi M."/>
            <person name="Watanabe M."/>
            <person name="Wada H."/>
            <person name="Kobayashi K."/>
            <person name="Saito M."/>
            <person name="Masuda T."/>
            <person name="Sasaki-Sekimoto Y."/>
            <person name="Mashiguchi K."/>
            <person name="Awai K."/>
            <person name="Shimojima M."/>
            <person name="Masuda S."/>
            <person name="Iwai M."/>
            <person name="Nobusawa T."/>
            <person name="Narise T."/>
            <person name="Kondo S."/>
            <person name="Saito H."/>
            <person name="Sato R."/>
            <person name="Murakawa M."/>
            <person name="Ihara Y."/>
            <person name="Oshima-Yamada Y."/>
            <person name="Ohtaka K."/>
            <person name="Satoh M."/>
            <person name="Sonobe K."/>
            <person name="Ishii M."/>
            <person name="Ohtani R."/>
            <person name="Kanamori-Sato M."/>
            <person name="Honoki R."/>
            <person name="Miyazaki D."/>
            <person name="Mochizuki H."/>
            <person name="Umetsu J."/>
            <person name="Higashi K."/>
            <person name="Shibata D."/>
            <person name="Kamiya Y."/>
            <person name="Sato N."/>
            <person name="Nakamura Y."/>
            <person name="Tabata S."/>
            <person name="Ida S."/>
            <person name="Kurokawa K."/>
            <person name="Ohta H."/>
        </authorList>
    </citation>
    <scope>NUCLEOTIDE SEQUENCE [LARGE SCALE GENOMIC DNA]</scope>
    <source>
        <strain evidence="2 3">NIES-2285</strain>
    </source>
</reference>